<sequence length="44" mass="4906">MTGLGFASSRYREVETRHGASVRTWECAGIDQFSGSSNRRKLNS</sequence>
<dbReference type="Proteomes" id="UP000003835">
    <property type="component" value="Unassembled WGS sequence"/>
</dbReference>
<reference evidence="2 3" key="1">
    <citation type="submission" date="2008-07" db="EMBL/GenBank/DDBJ databases">
        <authorList>
            <person name="Tandeau de Marsac N."/>
            <person name="Ferriera S."/>
            <person name="Johnson J."/>
            <person name="Kravitz S."/>
            <person name="Beeson K."/>
            <person name="Sutton G."/>
            <person name="Rogers Y.-H."/>
            <person name="Friedman R."/>
            <person name="Frazier M."/>
            <person name="Venter J.C."/>
        </authorList>
    </citation>
    <scope>NUCLEOTIDE SEQUENCE [LARGE SCALE GENOMIC DNA]</scope>
    <source>
        <strain evidence="2 3">PCC 7420</strain>
    </source>
</reference>
<accession>B4VK51</accession>
<dbReference type="HOGENOM" id="CLU_3214830_0_0_3"/>
<gene>
    <name evidence="2" type="ORF">MC7420_2829</name>
</gene>
<organism evidence="2 3">
    <name type="scientific">Coleofasciculus chthonoplastes PCC 7420</name>
    <dbReference type="NCBI Taxonomy" id="118168"/>
    <lineage>
        <taxon>Bacteria</taxon>
        <taxon>Bacillati</taxon>
        <taxon>Cyanobacteriota</taxon>
        <taxon>Cyanophyceae</taxon>
        <taxon>Coleofasciculales</taxon>
        <taxon>Coleofasciculaceae</taxon>
        <taxon>Coleofasciculus</taxon>
    </lineage>
</organism>
<keyword evidence="3" id="KW-1185">Reference proteome</keyword>
<dbReference type="AlphaFoldDB" id="B4VK51"/>
<evidence type="ECO:0000313" key="2">
    <source>
        <dbReference type="EMBL" id="EDX77505.1"/>
    </source>
</evidence>
<feature type="region of interest" description="Disordered" evidence="1">
    <location>
        <begin position="1"/>
        <end position="20"/>
    </location>
</feature>
<protein>
    <submittedName>
        <fullName evidence="2">Uncharacterized protein</fullName>
    </submittedName>
</protein>
<evidence type="ECO:0000256" key="1">
    <source>
        <dbReference type="SAM" id="MobiDB-lite"/>
    </source>
</evidence>
<proteinExistence type="predicted"/>
<evidence type="ECO:0000313" key="3">
    <source>
        <dbReference type="Proteomes" id="UP000003835"/>
    </source>
</evidence>
<dbReference type="EMBL" id="DS989843">
    <property type="protein sequence ID" value="EDX77505.1"/>
    <property type="molecule type" value="Genomic_DNA"/>
</dbReference>
<name>B4VK51_9CYAN</name>